<comment type="caution">
    <text evidence="1">The sequence shown here is derived from an EMBL/GenBank/DDBJ whole genome shotgun (WGS) entry which is preliminary data.</text>
</comment>
<evidence type="ECO:0000313" key="1">
    <source>
        <dbReference type="EMBL" id="CAG8573020.1"/>
    </source>
</evidence>
<proteinExistence type="predicted"/>
<dbReference type="PANTHER" id="PTHR23274:SF51">
    <property type="entry name" value="OS03G0423850 PROTEIN"/>
    <property type="match status" value="1"/>
</dbReference>
<organism evidence="1 2">
    <name type="scientific">Gigaspora margarita</name>
    <dbReference type="NCBI Taxonomy" id="4874"/>
    <lineage>
        <taxon>Eukaryota</taxon>
        <taxon>Fungi</taxon>
        <taxon>Fungi incertae sedis</taxon>
        <taxon>Mucoromycota</taxon>
        <taxon>Glomeromycotina</taxon>
        <taxon>Glomeromycetes</taxon>
        <taxon>Diversisporales</taxon>
        <taxon>Gigasporaceae</taxon>
        <taxon>Gigaspora</taxon>
    </lineage>
</organism>
<accession>A0ABN7UE03</accession>
<reference evidence="1 2" key="1">
    <citation type="submission" date="2021-06" db="EMBL/GenBank/DDBJ databases">
        <authorList>
            <person name="Kallberg Y."/>
            <person name="Tangrot J."/>
            <person name="Rosling A."/>
        </authorList>
    </citation>
    <scope>NUCLEOTIDE SEQUENCE [LARGE SCALE GENOMIC DNA]</scope>
    <source>
        <strain evidence="1 2">120-4 pot B 10/14</strain>
    </source>
</reference>
<name>A0ABN7UE03_GIGMA</name>
<dbReference type="Proteomes" id="UP000789901">
    <property type="component" value="Unassembled WGS sequence"/>
</dbReference>
<gene>
    <name evidence="1" type="ORF">GMARGA_LOCUS5579</name>
</gene>
<evidence type="ECO:0000313" key="2">
    <source>
        <dbReference type="Proteomes" id="UP000789901"/>
    </source>
</evidence>
<dbReference type="PANTHER" id="PTHR23274">
    <property type="entry name" value="DNA HELICASE-RELATED"/>
    <property type="match status" value="1"/>
</dbReference>
<sequence>MKMSRNPQHVSRKPMHIPRAIIEEADYIIEARILCGNYSGNLAFIPRITLNPSTSEFPFIFKRIQFPARAAFGMTINKSQGQSVKYVDLNFQTPVFTHENIDTTTTNIVYPEALAPNTCENDKLWSLKISTLKYLSSFNR</sequence>
<dbReference type="EMBL" id="CAJVQB010002392">
    <property type="protein sequence ID" value="CAG8573020.1"/>
    <property type="molecule type" value="Genomic_DNA"/>
</dbReference>
<keyword evidence="2" id="KW-1185">Reference proteome</keyword>
<protein>
    <submittedName>
        <fullName evidence="1">32392_t:CDS:1</fullName>
    </submittedName>
</protein>